<dbReference type="KEGG" id="spai:FPZ24_04260"/>
<evidence type="ECO:0000256" key="1">
    <source>
        <dbReference type="ARBA" id="ARBA00004651"/>
    </source>
</evidence>
<comment type="similarity">
    <text evidence="2">Belongs to the UPF0702 family.</text>
</comment>
<feature type="domain" description="YetF C-terminal" evidence="8">
    <location>
        <begin position="98"/>
        <end position="166"/>
    </location>
</feature>
<keyword evidence="3" id="KW-1003">Cell membrane</keyword>
<feature type="transmembrane region" description="Helical" evidence="7">
    <location>
        <begin position="51"/>
        <end position="69"/>
    </location>
</feature>
<proteinExistence type="inferred from homology"/>
<dbReference type="PANTHER" id="PTHR34582">
    <property type="entry name" value="UPF0702 TRANSMEMBRANE PROTEIN YCAP"/>
    <property type="match status" value="1"/>
</dbReference>
<feature type="transmembrane region" description="Helical" evidence="7">
    <location>
        <begin position="20"/>
        <end position="39"/>
    </location>
</feature>
<keyword evidence="4 7" id="KW-0812">Transmembrane</keyword>
<dbReference type="Gene3D" id="3.30.240.20">
    <property type="entry name" value="bsu07140 like domains"/>
    <property type="match status" value="1"/>
</dbReference>
<dbReference type="AlphaFoldDB" id="A0A5B8LFV7"/>
<keyword evidence="10" id="KW-1185">Reference proteome</keyword>
<evidence type="ECO:0000256" key="6">
    <source>
        <dbReference type="ARBA" id="ARBA00023136"/>
    </source>
</evidence>
<dbReference type="Pfam" id="PF04239">
    <property type="entry name" value="DUF421"/>
    <property type="match status" value="1"/>
</dbReference>
<evidence type="ECO:0000259" key="8">
    <source>
        <dbReference type="Pfam" id="PF04239"/>
    </source>
</evidence>
<keyword evidence="6 7" id="KW-0472">Membrane</keyword>
<evidence type="ECO:0000313" key="9">
    <source>
        <dbReference type="EMBL" id="QDZ06786.1"/>
    </source>
</evidence>
<dbReference type="InterPro" id="IPR023090">
    <property type="entry name" value="UPF0702_alpha/beta_dom_sf"/>
</dbReference>
<organism evidence="9 10">
    <name type="scientific">Sphingomonas panacisoli</name>
    <dbReference type="NCBI Taxonomy" id="1813879"/>
    <lineage>
        <taxon>Bacteria</taxon>
        <taxon>Pseudomonadati</taxon>
        <taxon>Pseudomonadota</taxon>
        <taxon>Alphaproteobacteria</taxon>
        <taxon>Sphingomonadales</taxon>
        <taxon>Sphingomonadaceae</taxon>
        <taxon>Sphingomonas</taxon>
    </lineage>
</organism>
<feature type="transmembrane region" description="Helical" evidence="7">
    <location>
        <begin position="75"/>
        <end position="97"/>
    </location>
</feature>
<dbReference type="InterPro" id="IPR007353">
    <property type="entry name" value="DUF421"/>
</dbReference>
<gene>
    <name evidence="9" type="ORF">FPZ24_04260</name>
</gene>
<dbReference type="PANTHER" id="PTHR34582:SF6">
    <property type="entry name" value="UPF0702 TRANSMEMBRANE PROTEIN YCAP"/>
    <property type="match status" value="1"/>
</dbReference>
<dbReference type="GO" id="GO:0005886">
    <property type="term" value="C:plasma membrane"/>
    <property type="evidence" value="ECO:0007669"/>
    <property type="project" value="UniProtKB-SubCell"/>
</dbReference>
<evidence type="ECO:0000256" key="4">
    <source>
        <dbReference type="ARBA" id="ARBA00022692"/>
    </source>
</evidence>
<accession>A0A5B8LFV7</accession>
<protein>
    <submittedName>
        <fullName evidence="9">DUF421 domain-containing protein</fullName>
    </submittedName>
</protein>
<sequence length="168" mass="18012">MEAVMELLEAIVGPDVGSPSTAQFCARAVLLFVYGLLCIRVAGRRTFSSLSPLDIIVAIVVGSNISRAMTGKAPFVPTLVATMLLVVLHRLAAMATVRSNLLSRLIKGSPTTLVRDGCIDRAGMMRHDISDEDLLEGLRMEQVEDPADVRLATIERGGKISVVPRAKA</sequence>
<dbReference type="OrthoDB" id="9793799at2"/>
<reference evidence="9 10" key="1">
    <citation type="submission" date="2019-07" db="EMBL/GenBank/DDBJ databases">
        <title>Full genome sequence of Sphingomonas sp. 4R-6-7(HKS19).</title>
        <authorList>
            <person name="Im W.-T."/>
        </authorList>
    </citation>
    <scope>NUCLEOTIDE SEQUENCE [LARGE SCALE GENOMIC DNA]</scope>
    <source>
        <strain evidence="9 10">HKS19</strain>
    </source>
</reference>
<comment type="subcellular location">
    <subcellularLocation>
        <location evidence="1">Cell membrane</location>
        <topology evidence="1">Multi-pass membrane protein</topology>
    </subcellularLocation>
</comment>
<evidence type="ECO:0000256" key="7">
    <source>
        <dbReference type="SAM" id="Phobius"/>
    </source>
</evidence>
<evidence type="ECO:0000313" key="10">
    <source>
        <dbReference type="Proteomes" id="UP000315673"/>
    </source>
</evidence>
<dbReference type="EMBL" id="CP042306">
    <property type="protein sequence ID" value="QDZ06786.1"/>
    <property type="molecule type" value="Genomic_DNA"/>
</dbReference>
<keyword evidence="5 7" id="KW-1133">Transmembrane helix</keyword>
<evidence type="ECO:0000256" key="3">
    <source>
        <dbReference type="ARBA" id="ARBA00022475"/>
    </source>
</evidence>
<evidence type="ECO:0000256" key="2">
    <source>
        <dbReference type="ARBA" id="ARBA00006448"/>
    </source>
</evidence>
<dbReference type="Proteomes" id="UP000315673">
    <property type="component" value="Chromosome"/>
</dbReference>
<evidence type="ECO:0000256" key="5">
    <source>
        <dbReference type="ARBA" id="ARBA00022989"/>
    </source>
</evidence>
<name>A0A5B8LFV7_9SPHN</name>